<keyword evidence="2" id="KW-1185">Reference proteome</keyword>
<dbReference type="Proteomes" id="UP000215914">
    <property type="component" value="Unassembled WGS sequence"/>
</dbReference>
<dbReference type="PANTHER" id="PTHR17695:SF11">
    <property type="entry name" value="SMALL SUBUNIT PROCESSOME COMPONENT 20 HOMOLOG"/>
    <property type="match status" value="1"/>
</dbReference>
<comment type="caution">
    <text evidence="1">The sequence shown here is derived from an EMBL/GenBank/DDBJ whole genome shotgun (WGS) entry which is preliminary data.</text>
</comment>
<dbReference type="InterPro" id="IPR016024">
    <property type="entry name" value="ARM-type_fold"/>
</dbReference>
<dbReference type="InterPro" id="IPR052575">
    <property type="entry name" value="SSU_processome_comp_20"/>
</dbReference>
<sequence>MATQSHAQAVKSLNNGAGRRRFVFKTFSQRIEDIDVDVFRSLDPLKQEPSEGSSFFRDCLVEWRELNTAEDFISFYEEMLPLVQTLPQIILQKEIILSNLLSRLDMKGRLSLEPILRLIAALSRDLLEDFIPFLQKVADSMVLLLGSGADRESEIIEQIFTSWSCIMMYLQKYLMRDVVNILKVTKKLRFYPKDYIQEFMAESVSFVLRNAPVEQINRGVKKLISEIVTKPLETRKSGASALLFYVMRGFSSKLHSRAEHVLQLLLHNEVIGSCDKDPEGNFFYLIFFLIIWKLVKSFFLSKMPFLYLRFGLCDFCLKVCFFFFTCESKRFEILPISYDSLSRSIFLH</sequence>
<gene>
    <name evidence="1" type="ORF">HanXRQr2_Chr17g0796721</name>
</gene>
<dbReference type="SUPFAM" id="SSF48371">
    <property type="entry name" value="ARM repeat"/>
    <property type="match status" value="1"/>
</dbReference>
<proteinExistence type="predicted"/>
<evidence type="ECO:0000313" key="1">
    <source>
        <dbReference type="EMBL" id="KAF5754917.1"/>
    </source>
</evidence>
<dbReference type="Gramene" id="mRNA:HanXRQr2_Chr17g0796721">
    <property type="protein sequence ID" value="mRNA:HanXRQr2_Chr17g0796721"/>
    <property type="gene ID" value="HanXRQr2_Chr17g0796721"/>
</dbReference>
<name>A0A9K3GTA0_HELAN</name>
<accession>A0A9K3GTA0</accession>
<dbReference type="PANTHER" id="PTHR17695">
    <property type="entry name" value="SMALL SUBUNIT PROCESSOME COMPONENT 20 HOMOLOG"/>
    <property type="match status" value="1"/>
</dbReference>
<evidence type="ECO:0000313" key="2">
    <source>
        <dbReference type="Proteomes" id="UP000215914"/>
    </source>
</evidence>
<dbReference type="EMBL" id="MNCJ02000332">
    <property type="protein sequence ID" value="KAF5754917.1"/>
    <property type="molecule type" value="Genomic_DNA"/>
</dbReference>
<evidence type="ECO:0008006" key="3">
    <source>
        <dbReference type="Google" id="ProtNLM"/>
    </source>
</evidence>
<dbReference type="AlphaFoldDB" id="A0A9K3GTA0"/>
<reference evidence="1" key="2">
    <citation type="submission" date="2020-06" db="EMBL/GenBank/DDBJ databases">
        <title>Helianthus annuus Genome sequencing and assembly Release 2.</title>
        <authorList>
            <person name="Gouzy J."/>
            <person name="Langlade N."/>
            <person name="Munos S."/>
        </authorList>
    </citation>
    <scope>NUCLEOTIDE SEQUENCE</scope>
    <source>
        <tissue evidence="1">Leaves</tissue>
    </source>
</reference>
<protein>
    <recommendedName>
        <fullName evidence="3">U3 small nucleolar RNA-associated protein 20 N-terminal domain-containing protein</fullName>
    </recommendedName>
</protein>
<organism evidence="1 2">
    <name type="scientific">Helianthus annuus</name>
    <name type="common">Common sunflower</name>
    <dbReference type="NCBI Taxonomy" id="4232"/>
    <lineage>
        <taxon>Eukaryota</taxon>
        <taxon>Viridiplantae</taxon>
        <taxon>Streptophyta</taxon>
        <taxon>Embryophyta</taxon>
        <taxon>Tracheophyta</taxon>
        <taxon>Spermatophyta</taxon>
        <taxon>Magnoliopsida</taxon>
        <taxon>eudicotyledons</taxon>
        <taxon>Gunneridae</taxon>
        <taxon>Pentapetalae</taxon>
        <taxon>asterids</taxon>
        <taxon>campanulids</taxon>
        <taxon>Asterales</taxon>
        <taxon>Asteraceae</taxon>
        <taxon>Asteroideae</taxon>
        <taxon>Heliantheae alliance</taxon>
        <taxon>Heliantheae</taxon>
        <taxon>Helianthus</taxon>
    </lineage>
</organism>
<reference evidence="1" key="1">
    <citation type="journal article" date="2017" name="Nature">
        <title>The sunflower genome provides insights into oil metabolism, flowering and Asterid evolution.</title>
        <authorList>
            <person name="Badouin H."/>
            <person name="Gouzy J."/>
            <person name="Grassa C.J."/>
            <person name="Murat F."/>
            <person name="Staton S.E."/>
            <person name="Cottret L."/>
            <person name="Lelandais-Briere C."/>
            <person name="Owens G.L."/>
            <person name="Carrere S."/>
            <person name="Mayjonade B."/>
            <person name="Legrand L."/>
            <person name="Gill N."/>
            <person name="Kane N.C."/>
            <person name="Bowers J.E."/>
            <person name="Hubner S."/>
            <person name="Bellec A."/>
            <person name="Berard A."/>
            <person name="Berges H."/>
            <person name="Blanchet N."/>
            <person name="Boniface M.C."/>
            <person name="Brunel D."/>
            <person name="Catrice O."/>
            <person name="Chaidir N."/>
            <person name="Claudel C."/>
            <person name="Donnadieu C."/>
            <person name="Faraut T."/>
            <person name="Fievet G."/>
            <person name="Helmstetter N."/>
            <person name="King M."/>
            <person name="Knapp S.J."/>
            <person name="Lai Z."/>
            <person name="Le Paslier M.C."/>
            <person name="Lippi Y."/>
            <person name="Lorenzon L."/>
            <person name="Mandel J.R."/>
            <person name="Marage G."/>
            <person name="Marchand G."/>
            <person name="Marquand E."/>
            <person name="Bret-Mestries E."/>
            <person name="Morien E."/>
            <person name="Nambeesan S."/>
            <person name="Nguyen T."/>
            <person name="Pegot-Espagnet P."/>
            <person name="Pouilly N."/>
            <person name="Raftis F."/>
            <person name="Sallet E."/>
            <person name="Schiex T."/>
            <person name="Thomas J."/>
            <person name="Vandecasteele C."/>
            <person name="Vares D."/>
            <person name="Vear F."/>
            <person name="Vautrin S."/>
            <person name="Crespi M."/>
            <person name="Mangin B."/>
            <person name="Burke J.M."/>
            <person name="Salse J."/>
            <person name="Munos S."/>
            <person name="Vincourt P."/>
            <person name="Rieseberg L.H."/>
            <person name="Langlade N.B."/>
        </authorList>
    </citation>
    <scope>NUCLEOTIDE SEQUENCE</scope>
    <source>
        <tissue evidence="1">Leaves</tissue>
    </source>
</reference>